<dbReference type="Proteomes" id="UP001175271">
    <property type="component" value="Unassembled WGS sequence"/>
</dbReference>
<dbReference type="GO" id="GO:0008270">
    <property type="term" value="F:zinc ion binding"/>
    <property type="evidence" value="ECO:0007669"/>
    <property type="project" value="UniProtKB-KW"/>
</dbReference>
<dbReference type="PROSITE" id="PS50089">
    <property type="entry name" value="ZF_RING_2"/>
    <property type="match status" value="1"/>
</dbReference>
<proteinExistence type="predicted"/>
<keyword evidence="2" id="KW-0862">Zinc</keyword>
<keyword evidence="7" id="KW-1185">Reference proteome</keyword>
<comment type="caution">
    <text evidence="6">The sequence shown here is derived from an EMBL/GenBank/DDBJ whole genome shotgun (WGS) entry which is preliminary data.</text>
</comment>
<dbReference type="InterPro" id="IPR001841">
    <property type="entry name" value="Znf_RING"/>
</dbReference>
<evidence type="ECO:0000313" key="7">
    <source>
        <dbReference type="Proteomes" id="UP001175271"/>
    </source>
</evidence>
<evidence type="ECO:0000313" key="6">
    <source>
        <dbReference type="EMBL" id="KAK0393891.1"/>
    </source>
</evidence>
<feature type="compositionally biased region" description="Polar residues" evidence="4">
    <location>
        <begin position="1677"/>
        <end position="1691"/>
    </location>
</feature>
<evidence type="ECO:0000256" key="3">
    <source>
        <dbReference type="PROSITE-ProRule" id="PRU00175"/>
    </source>
</evidence>
<organism evidence="6 7">
    <name type="scientific">Steinernema hermaphroditum</name>
    <dbReference type="NCBI Taxonomy" id="289476"/>
    <lineage>
        <taxon>Eukaryota</taxon>
        <taxon>Metazoa</taxon>
        <taxon>Ecdysozoa</taxon>
        <taxon>Nematoda</taxon>
        <taxon>Chromadorea</taxon>
        <taxon>Rhabditida</taxon>
        <taxon>Tylenchina</taxon>
        <taxon>Panagrolaimomorpha</taxon>
        <taxon>Strongyloidoidea</taxon>
        <taxon>Steinernematidae</taxon>
        <taxon>Steinernema</taxon>
    </lineage>
</organism>
<accession>A0AA39GUU7</accession>
<evidence type="ECO:0000256" key="2">
    <source>
        <dbReference type="ARBA" id="ARBA00022833"/>
    </source>
</evidence>
<evidence type="ECO:0000259" key="5">
    <source>
        <dbReference type="PROSITE" id="PS50089"/>
    </source>
</evidence>
<gene>
    <name evidence="6" type="ORF">QR680_000455</name>
</gene>
<sequence>MEESDSSDEEGRVEVELKLLPKSGEKCQPKREPPSCFFSVSQFDDFPNRDPPQPCSSGYSFDEPDYPANATNLQDIARESGLMMMEDRRSTELYHRRLNSLRDLYHRRTKRTPEAMRNEEYYRFVQDSPIYRCSNLLANFVLSEEKVVFVDNPFPESEVLTMLRTLVTLYEDVPATVLYVNSNESMLDSLLWMAKKFFLVDDVCSTKNGEAHNTSVCAVRCTNFADVCEISSPNMSHRICFLTDKQFLDLLTSNQPRFSLVIFDNFVCTTTLMMAGMRAASNLIQENGEPLFKTIVAFHGYLNPSIKNLFKGSRTITDEGLPEKFILYPEKAMPCLPRKDYLDDILSIVRYLVATQLNIPCGTPFGSFTQELRLIEGDILVFAVSATEALMLQYALKQDFEWFAPWYKLKDPVKVVCLTEYNTINDLMAAPNDDRITIFIATDNATNIPRVPYVLDSGVVRRNYFNTSVASYCTELVPISKYSAGRRASYAISLMSRPRVDEVSIQAGGVVFRLYPFDQLSTLKAHDQLIERNGESELISMYNKELKLNWSEQQASFSSDNNKFQSRACNKTIDLQFAREMPFMNPEYLAFLRDSEKASAVDLSRKLFIVTVLSLDPVFCCGREAKFLLDEDNKYSSARYFSRLFEKIVNWLQGVRTKERCFAMFKRVASYVKARVDAYASALLQQCELNDDSLDDWTEYLTTEDVKHLYTLLHRREVHVYELKTERNVKYAVALEQSNGVEFILQPCDGIDFFETNTSFETMTFAFHLLEEWNESFYILSAVTSMEKTTSQNHKTCDAYQKLHVGPHGRQFLLPSGVNTVPLSYFCGPRDVFLSSVCAHDPHTDLFLVGTADADLDSAAALINQTIATKYSELLNETWELGCHGVNKKNSSTVIVGAGGVTLEHLLSNEGRHVYNEKVVYGEAVKRERRITHENFGCLGDPTIVNPHDLLPVSSGLTWNLTKDVTSRTIKQSFQNVQRKVKLRTRTGKYCGVKCSHPRLLDCAVGKIVICGPYIARQVISALLHAFPNSVIACKRYAGIAEMESLMRWESPELEEEHVYVFDLSLDVTTIQFANVARFALQPFGYNICEAFITVRGEDEKKVFLAKVDSLLQSSFQKIPVERQVEVLRTDFEVKKTHNAYIWCTYENGDLHDLTTEMRKAARSRKQKTHISINTVYRQFYLLSHNEYMVYQTAITQLCLDEMNGDVDIEVRELPDGHWIVNLECCNIALLGRACRKFVKIQEFNKRLRREQYPALFTRKGLAWLASLQDAFWPYLRVVFPEKPSTAVDLLMDPKIRDSVGKLVKEYCGKNWQKPLPCDSEQSSCCACFHTDEERKVVLECGHTICEECRDSWINVCVSEGSFPLCCPELDCQKIVVWKDIERWLICGKEDCFDCGSHDEIKKLSRSSYRHYLNGLRDLHLLCSTPDCIGYFTKRMAEGRQNEKCLECNVMKCMSCGGGKIIVYTNDMEITRTNPLHLTPAQQLEADFPEHQGWVSTGSRVYGRIGELFYPGVVLSIEGEMYRVYFVDDDNNEFLSKNDVVPIRGIRPTLTVDVAALTVAINYTPRRGNPCKWIYGIFKGAMKESRAYLMTFTWCEISFDVDQARLIVNQARASTLCAAEMIFYNKTRKRIALEIAAQEQHRFTDVNKKNTMRFTWDKIVLDSSQAKALQSRKDSFANLSSGNPATPSSSLRCLRSEKSRKGATTPIRKGAARRT</sequence>
<dbReference type="InterPro" id="IPR027417">
    <property type="entry name" value="P-loop_NTPase"/>
</dbReference>
<evidence type="ECO:0000256" key="1">
    <source>
        <dbReference type="ARBA" id="ARBA00022771"/>
    </source>
</evidence>
<name>A0AA39GUU7_9BILA</name>
<reference evidence="6" key="1">
    <citation type="submission" date="2023-06" db="EMBL/GenBank/DDBJ databases">
        <title>Genomic analysis of the entomopathogenic nematode Steinernema hermaphroditum.</title>
        <authorList>
            <person name="Schwarz E.M."/>
            <person name="Heppert J.K."/>
            <person name="Baniya A."/>
            <person name="Schwartz H.T."/>
            <person name="Tan C.-H."/>
            <person name="Antoshechkin I."/>
            <person name="Sternberg P.W."/>
            <person name="Goodrich-Blair H."/>
            <person name="Dillman A.R."/>
        </authorList>
    </citation>
    <scope>NUCLEOTIDE SEQUENCE</scope>
    <source>
        <strain evidence="6">PS9179</strain>
        <tissue evidence="6">Whole animal</tissue>
    </source>
</reference>
<dbReference type="EMBL" id="JAUCMV010000005">
    <property type="protein sequence ID" value="KAK0393891.1"/>
    <property type="molecule type" value="Genomic_DNA"/>
</dbReference>
<protein>
    <recommendedName>
        <fullName evidence="5">RING-type domain-containing protein</fullName>
    </recommendedName>
</protein>
<keyword evidence="1 3" id="KW-0863">Zinc-finger</keyword>
<evidence type="ECO:0000256" key="4">
    <source>
        <dbReference type="SAM" id="MobiDB-lite"/>
    </source>
</evidence>
<feature type="region of interest" description="Disordered" evidence="4">
    <location>
        <begin position="1675"/>
        <end position="1715"/>
    </location>
</feature>
<keyword evidence="1 3" id="KW-0479">Metal-binding</keyword>
<feature type="domain" description="RING-type" evidence="5">
    <location>
        <begin position="1325"/>
        <end position="1366"/>
    </location>
</feature>
<dbReference type="Gene3D" id="3.40.50.300">
    <property type="entry name" value="P-loop containing nucleotide triphosphate hydrolases"/>
    <property type="match status" value="1"/>
</dbReference>